<accession>A0AAD8T6E8</accession>
<protein>
    <submittedName>
        <fullName evidence="2">Uncharacterized protein</fullName>
    </submittedName>
</protein>
<feature type="transmembrane region" description="Helical" evidence="1">
    <location>
        <begin position="112"/>
        <end position="130"/>
    </location>
</feature>
<sequence>MAIEQGRIPRIDLEGDGKLGYGFTSADELEEIEKVKKEIKKLLDAGFIRPCRYAEGISNEGLRGCIATPTTTDPILGSYLGATVALVITVVAAVGAFRRLIAAAATTRGRTLIVLIFLASTSVVVVTKVARPRAETLPGSSEEVLSSLLFFFPSPPRRRRNRPVVDRCRLSPPIP</sequence>
<gene>
    <name evidence="2" type="ORF">QYE76_058092</name>
</gene>
<feature type="transmembrane region" description="Helical" evidence="1">
    <location>
        <begin position="79"/>
        <end position="100"/>
    </location>
</feature>
<evidence type="ECO:0000313" key="3">
    <source>
        <dbReference type="Proteomes" id="UP001231189"/>
    </source>
</evidence>
<dbReference type="AlphaFoldDB" id="A0AAD8T6E8"/>
<dbReference type="EMBL" id="JAUUTY010000003">
    <property type="protein sequence ID" value="KAK1669933.1"/>
    <property type="molecule type" value="Genomic_DNA"/>
</dbReference>
<keyword evidence="3" id="KW-1185">Reference proteome</keyword>
<proteinExistence type="predicted"/>
<organism evidence="2 3">
    <name type="scientific">Lolium multiflorum</name>
    <name type="common">Italian ryegrass</name>
    <name type="synonym">Lolium perenne subsp. multiflorum</name>
    <dbReference type="NCBI Taxonomy" id="4521"/>
    <lineage>
        <taxon>Eukaryota</taxon>
        <taxon>Viridiplantae</taxon>
        <taxon>Streptophyta</taxon>
        <taxon>Embryophyta</taxon>
        <taxon>Tracheophyta</taxon>
        <taxon>Spermatophyta</taxon>
        <taxon>Magnoliopsida</taxon>
        <taxon>Liliopsida</taxon>
        <taxon>Poales</taxon>
        <taxon>Poaceae</taxon>
        <taxon>BOP clade</taxon>
        <taxon>Pooideae</taxon>
        <taxon>Poodae</taxon>
        <taxon>Poeae</taxon>
        <taxon>Poeae Chloroplast Group 2 (Poeae type)</taxon>
        <taxon>Loliodinae</taxon>
        <taxon>Loliinae</taxon>
        <taxon>Lolium</taxon>
    </lineage>
</organism>
<keyword evidence="1" id="KW-0812">Transmembrane</keyword>
<comment type="caution">
    <text evidence="2">The sequence shown here is derived from an EMBL/GenBank/DDBJ whole genome shotgun (WGS) entry which is preliminary data.</text>
</comment>
<keyword evidence="1" id="KW-0472">Membrane</keyword>
<evidence type="ECO:0000256" key="1">
    <source>
        <dbReference type="SAM" id="Phobius"/>
    </source>
</evidence>
<keyword evidence="1" id="KW-1133">Transmembrane helix</keyword>
<name>A0AAD8T6E8_LOLMU</name>
<reference evidence="2" key="1">
    <citation type="submission" date="2023-07" db="EMBL/GenBank/DDBJ databases">
        <title>A chromosome-level genome assembly of Lolium multiflorum.</title>
        <authorList>
            <person name="Chen Y."/>
            <person name="Copetti D."/>
            <person name="Kolliker R."/>
            <person name="Studer B."/>
        </authorList>
    </citation>
    <scope>NUCLEOTIDE SEQUENCE</scope>
    <source>
        <strain evidence="2">02402/16</strain>
        <tissue evidence="2">Leaf</tissue>
    </source>
</reference>
<evidence type="ECO:0000313" key="2">
    <source>
        <dbReference type="EMBL" id="KAK1669933.1"/>
    </source>
</evidence>
<dbReference type="Proteomes" id="UP001231189">
    <property type="component" value="Unassembled WGS sequence"/>
</dbReference>